<evidence type="ECO:0000313" key="3">
    <source>
        <dbReference type="Proteomes" id="UP000799779"/>
    </source>
</evidence>
<proteinExistence type="predicted"/>
<sequence length="1010" mass="111031">MSGGRTPSWGGPRAPPPHTLATSDNELNTRSPSAFNNGNNYVSSPRALNTSTHRPTDMSNRKRSIPSEARGNSPPHPYKRHSRSDSTGDGTEDVSTARGPAQNPRHNGIYGRREPPGRSFSGANASMRKGSADNRSPSSASPITTPAHAELFHSGSGGSTPVRMAPTAPPMMPAAPSQSMNSTINNIKAPNPLRSLITAVAYDITSREATVATDRLSEERSACGGSITLESVKQMRARKLSIAKKAKDECVIRSENAMEEGGKTALTKAQAGQSAKTAMPINNAPLATSNDTNVEGSSELRKVKSGIDQAEVKALQICVKQLQVKQLSYDEQATRQLATQKSVADLQAAVEQQKQSLEAYVGEELKRHFEQSKGELNKQLEDNTQQRSESLKVALNKYIDAEVQRRCEDSQKALADVIEAKVQQRTEQEVAIIKQILKQELQTHFDEQIEAENVAAGDRLSSAINTNLDGQFRVRFDSAIAQKIQSDEDRFSQLEDTAKLINGEDTSIQAQIKSMKAQITSLDTANIKGPAVKKLLSNYQVKVEANQTELNLLKGEMLQMKTTFQTLRSGNFGKEIADLKSSIQSIQKELSSTAAVSTPSNLDIHNLAKLEPRMASCEGRLDKIQGDLKTLDDALTEVEERQGADNSLETLSTQVSAYVKDFLSKKLDPLQKFTDERFEQMTTNLRTTSDNVEQLFTNTIPALRQEQALLQQGGAANGAAIQALSTELERTAGRAKNMVQGVTNRLDINTVALKSLEDRWQNINTDDIYHRIVNEVMSKYPNTQAMLERLGNVEQSWNTLGNRAITLEAESRQLSDSMSNLSEVVTDQMQHLGQAKTRITTLEQLANKPKDQDTPSAEIEGKLRNLEGSVSGLQKIQAASGSVVLTLRNDLDTEKTERCNLDARVANLQQNVTQLEKSHSDKLVEAENKLRADLQSTKTELRSDITKEHESREVREKELHGKIAAQNVVINATMLLSAKHHKVIQDINENLPIPLPSLDMESFITPDRLD</sequence>
<evidence type="ECO:0000313" key="2">
    <source>
        <dbReference type="EMBL" id="KAF2003087.1"/>
    </source>
</evidence>
<feature type="compositionally biased region" description="Low complexity" evidence="1">
    <location>
        <begin position="136"/>
        <end position="147"/>
    </location>
</feature>
<dbReference type="EMBL" id="ML977574">
    <property type="protein sequence ID" value="KAF2003087.1"/>
    <property type="molecule type" value="Genomic_DNA"/>
</dbReference>
<reference evidence="2" key="1">
    <citation type="journal article" date="2020" name="Stud. Mycol.">
        <title>101 Dothideomycetes genomes: a test case for predicting lifestyles and emergence of pathogens.</title>
        <authorList>
            <person name="Haridas S."/>
            <person name="Albert R."/>
            <person name="Binder M."/>
            <person name="Bloem J."/>
            <person name="Labutti K."/>
            <person name="Salamov A."/>
            <person name="Andreopoulos B."/>
            <person name="Baker S."/>
            <person name="Barry K."/>
            <person name="Bills G."/>
            <person name="Bluhm B."/>
            <person name="Cannon C."/>
            <person name="Castanera R."/>
            <person name="Culley D."/>
            <person name="Daum C."/>
            <person name="Ezra D."/>
            <person name="Gonzalez J."/>
            <person name="Henrissat B."/>
            <person name="Kuo A."/>
            <person name="Liang C."/>
            <person name="Lipzen A."/>
            <person name="Lutzoni F."/>
            <person name="Magnuson J."/>
            <person name="Mondo S."/>
            <person name="Nolan M."/>
            <person name="Ohm R."/>
            <person name="Pangilinan J."/>
            <person name="Park H.-J."/>
            <person name="Ramirez L."/>
            <person name="Alfaro M."/>
            <person name="Sun H."/>
            <person name="Tritt A."/>
            <person name="Yoshinaga Y."/>
            <person name="Zwiers L.-H."/>
            <person name="Turgeon B."/>
            <person name="Goodwin S."/>
            <person name="Spatafora J."/>
            <person name="Crous P."/>
            <person name="Grigoriev I."/>
        </authorList>
    </citation>
    <scope>NUCLEOTIDE SEQUENCE</scope>
    <source>
        <strain evidence="2">CBS 123094</strain>
    </source>
</reference>
<protein>
    <submittedName>
        <fullName evidence="2">Uncharacterized protein</fullName>
    </submittedName>
</protein>
<keyword evidence="3" id="KW-1185">Reference proteome</keyword>
<organism evidence="2 3">
    <name type="scientific">Amniculicola lignicola CBS 123094</name>
    <dbReference type="NCBI Taxonomy" id="1392246"/>
    <lineage>
        <taxon>Eukaryota</taxon>
        <taxon>Fungi</taxon>
        <taxon>Dikarya</taxon>
        <taxon>Ascomycota</taxon>
        <taxon>Pezizomycotina</taxon>
        <taxon>Dothideomycetes</taxon>
        <taxon>Pleosporomycetidae</taxon>
        <taxon>Pleosporales</taxon>
        <taxon>Amniculicolaceae</taxon>
        <taxon>Amniculicola</taxon>
    </lineage>
</organism>
<feature type="region of interest" description="Disordered" evidence="1">
    <location>
        <begin position="1"/>
        <end position="178"/>
    </location>
</feature>
<feature type="compositionally biased region" description="Polar residues" evidence="1">
    <location>
        <begin position="20"/>
        <end position="53"/>
    </location>
</feature>
<gene>
    <name evidence="2" type="ORF">P154DRAFT_520434</name>
</gene>
<dbReference type="Proteomes" id="UP000799779">
    <property type="component" value="Unassembled WGS sequence"/>
</dbReference>
<accession>A0A6A5WNH5</accession>
<dbReference type="OrthoDB" id="3438382at2759"/>
<name>A0A6A5WNH5_9PLEO</name>
<dbReference type="AlphaFoldDB" id="A0A6A5WNH5"/>
<evidence type="ECO:0000256" key="1">
    <source>
        <dbReference type="SAM" id="MobiDB-lite"/>
    </source>
</evidence>